<dbReference type="Pfam" id="PF03992">
    <property type="entry name" value="ABM"/>
    <property type="match status" value="1"/>
</dbReference>
<dbReference type="GO" id="GO:0004497">
    <property type="term" value="F:monooxygenase activity"/>
    <property type="evidence" value="ECO:0007669"/>
    <property type="project" value="UniProtKB-KW"/>
</dbReference>
<sequence length="94" mass="10930">MIKVVAKGTYLDGKAEEAIELYKELVFETRKEDGCISYSLFRDVKNSSVLTMIEEWESQEALDAHMKTEHFTRIVPIISKLRINSELNIYELVM</sequence>
<dbReference type="PANTHER" id="PTHR33336:SF15">
    <property type="entry name" value="ABM DOMAIN-CONTAINING PROTEIN"/>
    <property type="match status" value="1"/>
</dbReference>
<evidence type="ECO:0000259" key="1">
    <source>
        <dbReference type="PROSITE" id="PS51725"/>
    </source>
</evidence>
<keyword evidence="2" id="KW-0503">Monooxygenase</keyword>
<name>A0A974GVK7_SEDHY</name>
<proteinExistence type="predicted"/>
<dbReference type="RefSeq" id="WP_179236866.1">
    <property type="nucleotide sequence ID" value="NZ_JACBNQ010000002.1"/>
</dbReference>
<dbReference type="Proteomes" id="UP000611629">
    <property type="component" value="Unassembled WGS sequence"/>
</dbReference>
<evidence type="ECO:0000313" key="3">
    <source>
        <dbReference type="Proteomes" id="UP000611629"/>
    </source>
</evidence>
<comment type="caution">
    <text evidence="2">The sequence shown here is derived from an EMBL/GenBank/DDBJ whole genome shotgun (WGS) entry which is preliminary data.</text>
</comment>
<reference evidence="2" key="1">
    <citation type="submission" date="2020-07" db="EMBL/GenBank/DDBJ databases">
        <title>Genomic analysis of a strain of Sedimentibacter Hydroxybenzoicus DSM7310.</title>
        <authorList>
            <person name="Ma S."/>
        </authorList>
    </citation>
    <scope>NUCLEOTIDE SEQUENCE</scope>
    <source>
        <strain evidence="2">DSM 7310</strain>
    </source>
</reference>
<protein>
    <submittedName>
        <fullName evidence="2">Antibiotic biosynthesis monooxygenase</fullName>
    </submittedName>
</protein>
<dbReference type="PROSITE" id="PS51725">
    <property type="entry name" value="ABM"/>
    <property type="match status" value="1"/>
</dbReference>
<keyword evidence="3" id="KW-1185">Reference proteome</keyword>
<organism evidence="2 3">
    <name type="scientific">Sedimentibacter hydroxybenzoicus DSM 7310</name>
    <dbReference type="NCBI Taxonomy" id="1123245"/>
    <lineage>
        <taxon>Bacteria</taxon>
        <taxon>Bacillati</taxon>
        <taxon>Bacillota</taxon>
        <taxon>Tissierellia</taxon>
        <taxon>Sedimentibacter</taxon>
    </lineage>
</organism>
<dbReference type="InterPro" id="IPR050744">
    <property type="entry name" value="AI-2_Isomerase_LsrG"/>
</dbReference>
<evidence type="ECO:0000313" key="2">
    <source>
        <dbReference type="EMBL" id="NYB73180.1"/>
    </source>
</evidence>
<dbReference type="AlphaFoldDB" id="A0A974GVK7"/>
<dbReference type="PANTHER" id="PTHR33336">
    <property type="entry name" value="QUINOL MONOOXYGENASE YGIN-RELATED"/>
    <property type="match status" value="1"/>
</dbReference>
<feature type="domain" description="ABM" evidence="1">
    <location>
        <begin position="2"/>
        <end position="94"/>
    </location>
</feature>
<keyword evidence="2" id="KW-0560">Oxidoreductase</keyword>
<gene>
    <name evidence="2" type="ORF">HZF24_03395</name>
</gene>
<dbReference type="EMBL" id="JACBNQ010000002">
    <property type="protein sequence ID" value="NYB73180.1"/>
    <property type="molecule type" value="Genomic_DNA"/>
</dbReference>
<dbReference type="InterPro" id="IPR007138">
    <property type="entry name" value="ABM_dom"/>
</dbReference>
<dbReference type="Gene3D" id="3.30.70.100">
    <property type="match status" value="1"/>
</dbReference>
<dbReference type="SUPFAM" id="SSF54909">
    <property type="entry name" value="Dimeric alpha+beta barrel"/>
    <property type="match status" value="1"/>
</dbReference>
<dbReference type="InterPro" id="IPR011008">
    <property type="entry name" value="Dimeric_a/b-barrel"/>
</dbReference>
<accession>A0A974GVK7</accession>